<comment type="caution">
    <text evidence="1">The sequence shown here is derived from an EMBL/GenBank/DDBJ whole genome shotgun (WGS) entry which is preliminary data.</text>
</comment>
<protein>
    <submittedName>
        <fullName evidence="1">Uncharacterized protein</fullName>
    </submittedName>
</protein>
<dbReference type="EMBL" id="JAQIZT010000010">
    <property type="protein sequence ID" value="KAJ6983275.1"/>
    <property type="molecule type" value="Genomic_DNA"/>
</dbReference>
<gene>
    <name evidence="1" type="ORF">NC653_026170</name>
</gene>
<proteinExistence type="predicted"/>
<dbReference type="AlphaFoldDB" id="A0AAD6MD59"/>
<reference evidence="1" key="1">
    <citation type="journal article" date="2023" name="Mol. Ecol. Resour.">
        <title>Chromosome-level genome assembly of a triploid poplar Populus alba 'Berolinensis'.</title>
        <authorList>
            <person name="Chen S."/>
            <person name="Yu Y."/>
            <person name="Wang X."/>
            <person name="Wang S."/>
            <person name="Zhang T."/>
            <person name="Zhou Y."/>
            <person name="He R."/>
            <person name="Meng N."/>
            <person name="Wang Y."/>
            <person name="Liu W."/>
            <person name="Liu Z."/>
            <person name="Liu J."/>
            <person name="Guo Q."/>
            <person name="Huang H."/>
            <person name="Sederoff R.R."/>
            <person name="Wang G."/>
            <person name="Qu G."/>
            <person name="Chen S."/>
        </authorList>
    </citation>
    <scope>NUCLEOTIDE SEQUENCE</scope>
    <source>
        <strain evidence="1">SC-2020</strain>
    </source>
</reference>
<keyword evidence="2" id="KW-1185">Reference proteome</keyword>
<accession>A0AAD6MD59</accession>
<evidence type="ECO:0000313" key="2">
    <source>
        <dbReference type="Proteomes" id="UP001164929"/>
    </source>
</evidence>
<organism evidence="1 2">
    <name type="scientific">Populus alba x Populus x berolinensis</name>
    <dbReference type="NCBI Taxonomy" id="444605"/>
    <lineage>
        <taxon>Eukaryota</taxon>
        <taxon>Viridiplantae</taxon>
        <taxon>Streptophyta</taxon>
        <taxon>Embryophyta</taxon>
        <taxon>Tracheophyta</taxon>
        <taxon>Spermatophyta</taxon>
        <taxon>Magnoliopsida</taxon>
        <taxon>eudicotyledons</taxon>
        <taxon>Gunneridae</taxon>
        <taxon>Pentapetalae</taxon>
        <taxon>rosids</taxon>
        <taxon>fabids</taxon>
        <taxon>Malpighiales</taxon>
        <taxon>Salicaceae</taxon>
        <taxon>Saliceae</taxon>
        <taxon>Populus</taxon>
    </lineage>
</organism>
<dbReference type="Proteomes" id="UP001164929">
    <property type="component" value="Chromosome 10"/>
</dbReference>
<name>A0AAD6MD59_9ROSI</name>
<sequence length="65" mass="7661">MQPLCTVPITRNLCSLHKRQVSIQTRRVWLLKFEYGDGSSQHFFLDHEVEISRNHYVKAKGKFSV</sequence>
<evidence type="ECO:0000313" key="1">
    <source>
        <dbReference type="EMBL" id="KAJ6983275.1"/>
    </source>
</evidence>